<comment type="caution">
    <text evidence="1">The sequence shown here is derived from an EMBL/GenBank/DDBJ whole genome shotgun (WGS) entry which is preliminary data.</text>
</comment>
<accession>A0A844G1D6</accession>
<evidence type="ECO:0000313" key="2">
    <source>
        <dbReference type="Proteomes" id="UP000435649"/>
    </source>
</evidence>
<reference evidence="1 2" key="1">
    <citation type="submission" date="2019-08" db="EMBL/GenBank/DDBJ databases">
        <title>In-depth cultivation of the pig gut microbiome towards novel bacterial diversity and tailored functional studies.</title>
        <authorList>
            <person name="Wylensek D."/>
            <person name="Hitch T.C.A."/>
            <person name="Clavel T."/>
        </authorList>
    </citation>
    <scope>NUCLEOTIDE SEQUENCE [LARGE SCALE GENOMIC DNA]</scope>
    <source>
        <strain evidence="1 2">BBE-744-WT-12</strain>
    </source>
</reference>
<keyword evidence="2" id="KW-1185">Reference proteome</keyword>
<organism evidence="1 2">
    <name type="scientific">Victivallis lenta</name>
    <dbReference type="NCBI Taxonomy" id="2606640"/>
    <lineage>
        <taxon>Bacteria</taxon>
        <taxon>Pseudomonadati</taxon>
        <taxon>Lentisphaerota</taxon>
        <taxon>Lentisphaeria</taxon>
        <taxon>Victivallales</taxon>
        <taxon>Victivallaceae</taxon>
        <taxon>Victivallis</taxon>
    </lineage>
</organism>
<evidence type="ECO:0000313" key="1">
    <source>
        <dbReference type="EMBL" id="MST97437.1"/>
    </source>
</evidence>
<gene>
    <name evidence="1" type="ORF">FYJ85_10335</name>
</gene>
<name>A0A844G1D6_9BACT</name>
<proteinExistence type="predicted"/>
<sequence>MPGVKELTQKAEELMKKEAVLVTAAEYKDGVAERIQVYFWDEREAAMDIISKDDLVQGFPEAGAYSLTDHGLKRIEMFEGAEDMFFRIDGTHEETDCFGPLPSVRFLETVEAISQLRDKTRL</sequence>
<dbReference type="RefSeq" id="WP_106055405.1">
    <property type="nucleotide sequence ID" value="NZ_CALXOB010000040.1"/>
</dbReference>
<dbReference type="AlphaFoldDB" id="A0A844G1D6"/>
<dbReference type="Proteomes" id="UP000435649">
    <property type="component" value="Unassembled WGS sequence"/>
</dbReference>
<protein>
    <submittedName>
        <fullName evidence="1">Uncharacterized protein</fullName>
    </submittedName>
</protein>
<dbReference type="EMBL" id="VUNS01000010">
    <property type="protein sequence ID" value="MST97437.1"/>
    <property type="molecule type" value="Genomic_DNA"/>
</dbReference>